<evidence type="ECO:0000256" key="2">
    <source>
        <dbReference type="SAM" id="SignalP"/>
    </source>
</evidence>
<feature type="chain" id="PRO_5032635437" evidence="2">
    <location>
        <begin position="18"/>
        <end position="201"/>
    </location>
</feature>
<keyword evidence="1" id="KW-0812">Transmembrane</keyword>
<dbReference type="EMBL" id="NMUH01000151">
    <property type="protein sequence ID" value="MQL73039.1"/>
    <property type="molecule type" value="Genomic_DNA"/>
</dbReference>
<keyword evidence="4" id="KW-1185">Reference proteome</keyword>
<feature type="transmembrane region" description="Helical" evidence="1">
    <location>
        <begin position="145"/>
        <end position="173"/>
    </location>
</feature>
<keyword evidence="2" id="KW-0732">Signal</keyword>
<dbReference type="Proteomes" id="UP000652761">
    <property type="component" value="Unassembled WGS sequence"/>
</dbReference>
<keyword evidence="1" id="KW-0472">Membrane</keyword>
<evidence type="ECO:0000313" key="4">
    <source>
        <dbReference type="Proteomes" id="UP000652761"/>
    </source>
</evidence>
<gene>
    <name evidence="3" type="ORF">Taro_005381</name>
</gene>
<evidence type="ECO:0000256" key="1">
    <source>
        <dbReference type="SAM" id="Phobius"/>
    </source>
</evidence>
<feature type="signal peptide" evidence="2">
    <location>
        <begin position="1"/>
        <end position="17"/>
    </location>
</feature>
<proteinExistence type="predicted"/>
<accession>A0A843TXP5</accession>
<name>A0A843TXP5_COLES</name>
<dbReference type="AlphaFoldDB" id="A0A843TXP5"/>
<comment type="caution">
    <text evidence="3">The sequence shown here is derived from an EMBL/GenBank/DDBJ whole genome shotgun (WGS) entry which is preliminary data.</text>
</comment>
<evidence type="ECO:0000313" key="3">
    <source>
        <dbReference type="EMBL" id="MQL73039.1"/>
    </source>
</evidence>
<protein>
    <submittedName>
        <fullName evidence="3">Uncharacterized protein</fullName>
    </submittedName>
</protein>
<organism evidence="3 4">
    <name type="scientific">Colocasia esculenta</name>
    <name type="common">Wild taro</name>
    <name type="synonym">Arum esculentum</name>
    <dbReference type="NCBI Taxonomy" id="4460"/>
    <lineage>
        <taxon>Eukaryota</taxon>
        <taxon>Viridiplantae</taxon>
        <taxon>Streptophyta</taxon>
        <taxon>Embryophyta</taxon>
        <taxon>Tracheophyta</taxon>
        <taxon>Spermatophyta</taxon>
        <taxon>Magnoliopsida</taxon>
        <taxon>Liliopsida</taxon>
        <taxon>Araceae</taxon>
        <taxon>Aroideae</taxon>
        <taxon>Colocasieae</taxon>
        <taxon>Colocasia</taxon>
    </lineage>
</organism>
<sequence length="201" mass="22005">MLPFSVIFRLFRSLNLAAVEVDVCCWRFSWRQGMLTSTDPCPVLRSNPRTILLSLFLSPSLHFHPCSSPPLPAAYGSTWGDRGARGGDGSGGKRQFGWRVFAGSLWGFGANRELPIGGSTCDWFSCWKLKKLTSRDVDVKLFRGVAAYSVLATVDVVVYLGLTTCGVAVYFLVDGGRCCRLPAGVESVSAYTRVVFDCLET</sequence>
<keyword evidence="1" id="KW-1133">Transmembrane helix</keyword>
<reference evidence="3" key="1">
    <citation type="submission" date="2017-07" db="EMBL/GenBank/DDBJ databases">
        <title>Taro Niue Genome Assembly and Annotation.</title>
        <authorList>
            <person name="Atibalentja N."/>
            <person name="Keating K."/>
            <person name="Fields C.J."/>
        </authorList>
    </citation>
    <scope>NUCLEOTIDE SEQUENCE</scope>
    <source>
        <strain evidence="3">Niue_2</strain>
        <tissue evidence="3">Leaf</tissue>
    </source>
</reference>